<dbReference type="Proteomes" id="UP000011867">
    <property type="component" value="Chromosome"/>
</dbReference>
<dbReference type="GeneID" id="14653216"/>
<comment type="subunit">
    <text evidence="5">Forms a complex with TatA.</text>
</comment>
<evidence type="ECO:0000256" key="5">
    <source>
        <dbReference type="HAMAP-Rule" id="MF_00902"/>
    </source>
</evidence>
<dbReference type="InterPro" id="IPR002033">
    <property type="entry name" value="TatC"/>
</dbReference>
<evidence type="ECO:0000313" key="8">
    <source>
        <dbReference type="Proteomes" id="UP000011867"/>
    </source>
</evidence>
<keyword evidence="5" id="KW-1003">Cell membrane</keyword>
<dbReference type="OrthoDB" id="198870at2157"/>
<organism evidence="7 8">
    <name type="scientific">Natronomonas moolapensis (strain DSM 18674 / CECT 7526 / JCM 14361 / 8.8.11)</name>
    <dbReference type="NCBI Taxonomy" id="268739"/>
    <lineage>
        <taxon>Archaea</taxon>
        <taxon>Methanobacteriati</taxon>
        <taxon>Methanobacteriota</taxon>
        <taxon>Stenosarchaea group</taxon>
        <taxon>Halobacteria</taxon>
        <taxon>Halobacteriales</taxon>
        <taxon>Natronomonadaceae</taxon>
        <taxon>Natronomonas</taxon>
    </lineage>
</organism>
<dbReference type="HAMAP" id="MF_00902">
    <property type="entry name" value="TatC"/>
    <property type="match status" value="1"/>
</dbReference>
<evidence type="ECO:0000256" key="3">
    <source>
        <dbReference type="ARBA" id="ARBA00022989"/>
    </source>
</evidence>
<protein>
    <recommendedName>
        <fullName evidence="5">Sec-independent protein translocase protein TatC</fullName>
    </recommendedName>
</protein>
<feature type="compositionally biased region" description="Acidic residues" evidence="6">
    <location>
        <begin position="9"/>
        <end position="24"/>
    </location>
</feature>
<dbReference type="GO" id="GO:0033281">
    <property type="term" value="C:TAT protein transport complex"/>
    <property type="evidence" value="ECO:0007669"/>
    <property type="project" value="UniProtKB-UniRule"/>
</dbReference>
<dbReference type="AlphaFoldDB" id="M1XNN2"/>
<feature type="region of interest" description="Disordered" evidence="6">
    <location>
        <begin position="1"/>
        <end position="24"/>
    </location>
</feature>
<reference evidence="7 8" key="1">
    <citation type="journal article" date="2013" name="Genome Announc.">
        <title>Genome of the haloarchaeon Natronomonas moolapensis, a neutrophilic member of a previously haloalkaliphilic genus.</title>
        <authorList>
            <person name="Dyall-Smith M.L."/>
            <person name="Pfeiffer F."/>
            <person name="Oberwinkler T."/>
            <person name="Klee K."/>
            <person name="Rampp M."/>
            <person name="Palm P."/>
            <person name="Gross K."/>
            <person name="Schuster S.C."/>
            <person name="Oesterhelt D."/>
        </authorList>
    </citation>
    <scope>NUCLEOTIDE SEQUENCE [LARGE SCALE GENOMIC DNA]</scope>
    <source>
        <strain evidence="8">DSM 18674 / JCM 14361 / 8.8.11</strain>
    </source>
</reference>
<feature type="transmembrane region" description="Helical" evidence="5">
    <location>
        <begin position="36"/>
        <end position="57"/>
    </location>
</feature>
<dbReference type="PANTHER" id="PTHR30371:SF0">
    <property type="entry name" value="SEC-INDEPENDENT PROTEIN TRANSLOCASE PROTEIN TATC, CHLOROPLASTIC-RELATED"/>
    <property type="match status" value="1"/>
</dbReference>
<dbReference type="GO" id="GO:0009977">
    <property type="term" value="F:proton motive force dependent protein transmembrane transporter activity"/>
    <property type="evidence" value="ECO:0007669"/>
    <property type="project" value="TreeGrafter"/>
</dbReference>
<keyword evidence="2 5" id="KW-0812">Transmembrane</keyword>
<evidence type="ECO:0000256" key="6">
    <source>
        <dbReference type="SAM" id="MobiDB-lite"/>
    </source>
</evidence>
<dbReference type="PANTHER" id="PTHR30371">
    <property type="entry name" value="SEC-INDEPENDENT PROTEIN TRANSLOCASE PROTEIN TATC"/>
    <property type="match status" value="1"/>
</dbReference>
<feature type="transmembrane region" description="Helical" evidence="5">
    <location>
        <begin position="175"/>
        <end position="200"/>
    </location>
</feature>
<evidence type="ECO:0000256" key="2">
    <source>
        <dbReference type="ARBA" id="ARBA00022692"/>
    </source>
</evidence>
<feature type="transmembrane region" description="Helical" evidence="5">
    <location>
        <begin position="92"/>
        <end position="112"/>
    </location>
</feature>
<dbReference type="KEGG" id="nmo:Nmlp_1324"/>
<dbReference type="HOGENOM" id="CLU_031942_8_1_2"/>
<feature type="transmembrane region" description="Helical" evidence="5">
    <location>
        <begin position="233"/>
        <end position="255"/>
    </location>
</feature>
<dbReference type="PRINTS" id="PR01840">
    <property type="entry name" value="TATCFAMILY"/>
</dbReference>
<comment type="similarity">
    <text evidence="5">Belongs to the TatC family.</text>
</comment>
<feature type="transmembrane region" description="Helical" evidence="5">
    <location>
        <begin position="124"/>
        <end position="155"/>
    </location>
</feature>
<evidence type="ECO:0000256" key="4">
    <source>
        <dbReference type="ARBA" id="ARBA00023136"/>
    </source>
</evidence>
<comment type="subcellular location">
    <subcellularLocation>
        <location evidence="5">Cell membrane</location>
        <topology evidence="5">Multi-pass membrane protein</topology>
    </subcellularLocation>
    <subcellularLocation>
        <location evidence="1">Membrane</location>
        <topology evidence="1">Multi-pass membrane protein</topology>
    </subcellularLocation>
</comment>
<accession>M1XNN2</accession>
<dbReference type="STRING" id="268739.Nmlp_1324"/>
<comment type="function">
    <text evidence="5">Part of the twin-arginine translocation (Tat) system that transports large folded proteins containing a characteristic twin-arginine motif in their signal peptide across membranes.</text>
</comment>
<feature type="transmembrane region" description="Helical" evidence="5">
    <location>
        <begin position="212"/>
        <end position="227"/>
    </location>
</feature>
<keyword evidence="4 5" id="KW-0472">Membrane</keyword>
<keyword evidence="5" id="KW-0653">Protein transport</keyword>
<dbReference type="GO" id="GO:0043953">
    <property type="term" value="P:protein transport by the Tat complex"/>
    <property type="evidence" value="ECO:0007669"/>
    <property type="project" value="UniProtKB-UniRule"/>
</dbReference>
<gene>
    <name evidence="7" type="primary">tatC1</name>
    <name evidence="5" type="synonym">tatC</name>
    <name evidence="7" type="ordered locus">Nmlp_1324</name>
</gene>
<evidence type="ECO:0000256" key="1">
    <source>
        <dbReference type="ARBA" id="ARBA00004141"/>
    </source>
</evidence>
<dbReference type="GO" id="GO:0065002">
    <property type="term" value="P:intracellular protein transmembrane transport"/>
    <property type="evidence" value="ECO:0007669"/>
    <property type="project" value="TreeGrafter"/>
</dbReference>
<keyword evidence="5" id="KW-0811">Translocation</keyword>
<keyword evidence="3 5" id="KW-1133">Transmembrane helix</keyword>
<name>M1XNN2_NATM8</name>
<sequence length="259" mass="28586">MAETADGSYDADDGLVGEGPESDEEMPLADHIEEMVYRLGIVLVVMAIISGIVFPFGERIINFLWYSVLPGGDIARPRVYHPLGLILARLKVATLAGFVVGLPVFVYQTYLFMRPGLYPAERRYYLASVPASLVLGVFGVLFAYFLVLPAIFTYFLTYSQDAAVIAFGLTDTFDLIVLMMGLFAAVFQIPLFVMLAIMMGLTTRAWLAAKRLYFWGAFLGIAFLFSPDPTGMAPILVAGTMIGLFEATLFALRWVKRSP</sequence>
<proteinExistence type="inferred from homology"/>
<keyword evidence="5" id="KW-0813">Transport</keyword>
<dbReference type="Pfam" id="PF00902">
    <property type="entry name" value="TatC"/>
    <property type="match status" value="1"/>
</dbReference>
<keyword evidence="8" id="KW-1185">Reference proteome</keyword>
<dbReference type="RefSeq" id="WP_015408379.1">
    <property type="nucleotide sequence ID" value="NC_020388.1"/>
</dbReference>
<evidence type="ECO:0000313" key="7">
    <source>
        <dbReference type="EMBL" id="CCQ35532.1"/>
    </source>
</evidence>
<dbReference type="eggNOG" id="arCOG01919">
    <property type="taxonomic scope" value="Archaea"/>
</dbReference>
<dbReference type="EMBL" id="HF582854">
    <property type="protein sequence ID" value="CCQ35532.1"/>
    <property type="molecule type" value="Genomic_DNA"/>
</dbReference>